<keyword evidence="1 3" id="KW-0378">Hydrolase</keyword>
<name>A0A437PVZ2_9BACT</name>
<dbReference type="OrthoDB" id="9794725at2"/>
<feature type="domain" description="Dienelactone hydrolase" evidence="2">
    <location>
        <begin position="133"/>
        <end position="267"/>
    </location>
</feature>
<dbReference type="InterPro" id="IPR050300">
    <property type="entry name" value="GDXG_lipolytic_enzyme"/>
</dbReference>
<dbReference type="GO" id="GO:0016787">
    <property type="term" value="F:hydrolase activity"/>
    <property type="evidence" value="ECO:0007669"/>
    <property type="project" value="UniProtKB-KW"/>
</dbReference>
<comment type="caution">
    <text evidence="3">The sequence shown here is derived from an EMBL/GenBank/DDBJ whole genome shotgun (WGS) entry which is preliminary data.</text>
</comment>
<gene>
    <name evidence="3" type="ORF">EOJ36_00110</name>
</gene>
<protein>
    <submittedName>
        <fullName evidence="3">Alpha/beta hydrolase</fullName>
    </submittedName>
</protein>
<dbReference type="RefSeq" id="WP_127801988.1">
    <property type="nucleotide sequence ID" value="NZ_SACY01000001.1"/>
</dbReference>
<evidence type="ECO:0000259" key="2">
    <source>
        <dbReference type="Pfam" id="PF01738"/>
    </source>
</evidence>
<sequence>MKNLYLVLLFITQISFCQQTVKLYPGKAPGSETWDWKEKELNAMPGNRMFYNVSEPEILIYKAPKEKANGAAFIVAPGGAFHILSIDSEGINVAKWLNERGITAIVIKYRVVKSNSDNPFAELMPLMRDFKKLDEINAPVVEMATKDGIEAIKYAKAHAIDLNINPNRIGFMGFSAGGTLTMSVLLSAPQNLKPNFIAPMYLYGPAVIGKEMPIQTTPAFIGVATDDELGFVPHSIALYQKWFDAKLPAELHIYDKGGHGFGTLKKNTSSDNWLNDFENWLKIILK</sequence>
<dbReference type="Gene3D" id="3.40.50.1820">
    <property type="entry name" value="alpha/beta hydrolase"/>
    <property type="match status" value="1"/>
</dbReference>
<dbReference type="PANTHER" id="PTHR48081">
    <property type="entry name" value="AB HYDROLASE SUPERFAMILY PROTEIN C4A8.06C"/>
    <property type="match status" value="1"/>
</dbReference>
<organism evidence="3 4">
    <name type="scientific">Sandaracinomonas limnophila</name>
    <dbReference type="NCBI Taxonomy" id="1862386"/>
    <lineage>
        <taxon>Bacteria</taxon>
        <taxon>Pseudomonadati</taxon>
        <taxon>Bacteroidota</taxon>
        <taxon>Cytophagia</taxon>
        <taxon>Cytophagales</taxon>
        <taxon>Flectobacillaceae</taxon>
        <taxon>Sandaracinomonas</taxon>
    </lineage>
</organism>
<dbReference type="InterPro" id="IPR002925">
    <property type="entry name" value="Dienelactn_hydro"/>
</dbReference>
<dbReference type="PANTHER" id="PTHR48081:SF6">
    <property type="entry name" value="PEPTIDASE S9 PROLYL OLIGOPEPTIDASE CATALYTIC DOMAIN-CONTAINING PROTEIN"/>
    <property type="match status" value="1"/>
</dbReference>
<proteinExistence type="predicted"/>
<dbReference type="EMBL" id="SACY01000001">
    <property type="protein sequence ID" value="RVU26435.1"/>
    <property type="molecule type" value="Genomic_DNA"/>
</dbReference>
<accession>A0A437PVZ2</accession>
<evidence type="ECO:0000256" key="1">
    <source>
        <dbReference type="ARBA" id="ARBA00022801"/>
    </source>
</evidence>
<reference evidence="3 4" key="1">
    <citation type="submission" date="2019-01" db="EMBL/GenBank/DDBJ databases">
        <authorList>
            <person name="Chen W.-M."/>
        </authorList>
    </citation>
    <scope>NUCLEOTIDE SEQUENCE [LARGE SCALE GENOMIC DNA]</scope>
    <source>
        <strain evidence="3 4">FSY-15</strain>
    </source>
</reference>
<evidence type="ECO:0000313" key="4">
    <source>
        <dbReference type="Proteomes" id="UP000282832"/>
    </source>
</evidence>
<dbReference type="Pfam" id="PF01738">
    <property type="entry name" value="DLH"/>
    <property type="match status" value="1"/>
</dbReference>
<dbReference type="InterPro" id="IPR029058">
    <property type="entry name" value="AB_hydrolase_fold"/>
</dbReference>
<dbReference type="SUPFAM" id="SSF53474">
    <property type="entry name" value="alpha/beta-Hydrolases"/>
    <property type="match status" value="1"/>
</dbReference>
<evidence type="ECO:0000313" key="3">
    <source>
        <dbReference type="EMBL" id="RVU26435.1"/>
    </source>
</evidence>
<dbReference type="Proteomes" id="UP000282832">
    <property type="component" value="Unassembled WGS sequence"/>
</dbReference>
<keyword evidence="4" id="KW-1185">Reference proteome</keyword>
<dbReference type="AlphaFoldDB" id="A0A437PVZ2"/>